<name>A0A1I8BB12_MELHA</name>
<protein>
    <submittedName>
        <fullName evidence="4">Troponin T</fullName>
    </submittedName>
</protein>
<dbReference type="AlphaFoldDB" id="A0A1I8BB12"/>
<evidence type="ECO:0000313" key="4">
    <source>
        <dbReference type="WBParaSite" id="MhA1_Contig174.frz3.gene8"/>
    </source>
</evidence>
<evidence type="ECO:0000256" key="1">
    <source>
        <dbReference type="SAM" id="MobiDB-lite"/>
    </source>
</evidence>
<feature type="region of interest" description="Disordered" evidence="1">
    <location>
        <begin position="321"/>
        <end position="341"/>
    </location>
</feature>
<feature type="compositionally biased region" description="Acidic residues" evidence="1">
    <location>
        <begin position="330"/>
        <end position="341"/>
    </location>
</feature>
<evidence type="ECO:0000313" key="3">
    <source>
        <dbReference type="Proteomes" id="UP000095281"/>
    </source>
</evidence>
<accession>A0A1I8BB12</accession>
<sequence length="596" mass="68471">MNNDEFFSVNNTTKISREELMAYVREELICTIGSADSPVTIPVLITTFREDTCNDIGVLAEKLGYPSIPAMLGSDDFRDVIEPCYTDMAKGAGNVNPEKIKSRPDIAHILSSIEDSNRFRSAKETEKFKRLQVLVRDPKSCPKILMGKENLLKCLHNLGAEEKEVELQELQKEYKVAYGVEMNKSELKRFFPTGKLKTIIDTYLYDDIEIFTDNNRTGSLLFKMKRTMEEVNAESDKILKERLEAIKMEEEATKLKFKNKFKSGKPKNTQPVQPRKLRVIKPPPEPKIKPKPVVKPLVTRSSIFYTDDALLAKNINHVHNLHNSNSNDENSSDNEEMNEVADEELNKKRYTSAVEGAEFTDSENDDTDEETEEFRLVDFNKDFCSTSDASVPSSNESKKENGVKNEIDFDELKKLSEQRNNMRFAIAAQSMKKRREFFQQFENRNQTNAPMEGTFAETTRFGRRAKEEEQRRERVQQLLDRMDSNNENPLKPKLVVADKSEEKKFLIAAVIAQFVLANRELGLSEAKNMLKLLFAEHYSDVEIEMPSFIEQYLPCMKLVRAPIEPHIVIEPECAKAIIKAFATRIGNFNNRNLKRL</sequence>
<organism evidence="3 4">
    <name type="scientific">Meloidogyne hapla</name>
    <name type="common">Root-knot nematode worm</name>
    <dbReference type="NCBI Taxonomy" id="6305"/>
    <lineage>
        <taxon>Eukaryota</taxon>
        <taxon>Metazoa</taxon>
        <taxon>Ecdysozoa</taxon>
        <taxon>Nematoda</taxon>
        <taxon>Chromadorea</taxon>
        <taxon>Rhabditida</taxon>
        <taxon>Tylenchina</taxon>
        <taxon>Tylenchomorpha</taxon>
        <taxon>Tylenchoidea</taxon>
        <taxon>Meloidogynidae</taxon>
        <taxon>Meloidogyninae</taxon>
        <taxon>Meloidogyne</taxon>
    </lineage>
</organism>
<dbReference type="Proteomes" id="UP000095281">
    <property type="component" value="Unplaced"/>
</dbReference>
<evidence type="ECO:0000259" key="2">
    <source>
        <dbReference type="Pfam" id="PF24360"/>
    </source>
</evidence>
<dbReference type="Pfam" id="PF24360">
    <property type="entry name" value="DUF7516"/>
    <property type="match status" value="1"/>
</dbReference>
<dbReference type="InterPro" id="IPR055938">
    <property type="entry name" value="DUF7516"/>
</dbReference>
<feature type="domain" description="DUF7516" evidence="2">
    <location>
        <begin position="145"/>
        <end position="230"/>
    </location>
</feature>
<keyword evidence="3" id="KW-1185">Reference proteome</keyword>
<dbReference type="WBParaSite" id="MhA1_Contig174.frz3.gene8">
    <property type="protein sequence ID" value="MhA1_Contig174.frz3.gene8"/>
    <property type="gene ID" value="MhA1_Contig174.frz3.gene8"/>
</dbReference>
<reference evidence="4" key="1">
    <citation type="submission" date="2016-11" db="UniProtKB">
        <authorList>
            <consortium name="WormBaseParasite"/>
        </authorList>
    </citation>
    <scope>IDENTIFICATION</scope>
</reference>
<proteinExistence type="predicted"/>